<dbReference type="Gene3D" id="3.40.50.410">
    <property type="entry name" value="von Willebrand factor, type A domain"/>
    <property type="match status" value="1"/>
</dbReference>
<dbReference type="CDD" id="cd04842">
    <property type="entry name" value="Peptidases_S8_Kp43_protease"/>
    <property type="match status" value="1"/>
</dbReference>
<dbReference type="InterPro" id="IPR036465">
    <property type="entry name" value="vWFA_dom_sf"/>
</dbReference>
<reference evidence="8" key="1">
    <citation type="submission" date="2022-07" db="EMBL/GenBank/DDBJ databases">
        <authorList>
            <person name="Otstavnykh N."/>
            <person name="Isaeva M."/>
            <person name="Bystritskaya E."/>
        </authorList>
    </citation>
    <scope>NUCLEOTIDE SEQUENCE</scope>
    <source>
        <strain evidence="8">KCTC 52189</strain>
    </source>
</reference>
<evidence type="ECO:0000256" key="1">
    <source>
        <dbReference type="ARBA" id="ARBA00022670"/>
    </source>
</evidence>
<dbReference type="SUPFAM" id="SSF52743">
    <property type="entry name" value="Subtilisin-like"/>
    <property type="match status" value="1"/>
</dbReference>
<feature type="signal peptide" evidence="6">
    <location>
        <begin position="1"/>
        <end position="25"/>
    </location>
</feature>
<dbReference type="InterPro" id="IPR000209">
    <property type="entry name" value="Peptidase_S8/S53_dom"/>
</dbReference>
<feature type="active site" description="Charge relay system" evidence="4">
    <location>
        <position position="704"/>
    </location>
</feature>
<dbReference type="InterPro" id="IPR013320">
    <property type="entry name" value="ConA-like_dom_sf"/>
</dbReference>
<keyword evidence="6" id="KW-0732">Signal</keyword>
<evidence type="ECO:0000256" key="6">
    <source>
        <dbReference type="SAM" id="SignalP"/>
    </source>
</evidence>
<dbReference type="SMART" id="SM00327">
    <property type="entry name" value="VWA"/>
    <property type="match status" value="1"/>
</dbReference>
<proteinExistence type="inferred from homology"/>
<dbReference type="InterPro" id="IPR022398">
    <property type="entry name" value="Peptidase_S8_His-AS"/>
</dbReference>
<dbReference type="RefSeq" id="WP_306733995.1">
    <property type="nucleotide sequence ID" value="NZ_JANHAX010000001.1"/>
</dbReference>
<dbReference type="PROSITE" id="PS00138">
    <property type="entry name" value="SUBTILASE_SER"/>
    <property type="match status" value="1"/>
</dbReference>
<evidence type="ECO:0000256" key="4">
    <source>
        <dbReference type="PROSITE-ProRule" id="PRU01240"/>
    </source>
</evidence>
<reference evidence="8" key="2">
    <citation type="submission" date="2023-02" db="EMBL/GenBank/DDBJ databases">
        <title>'Rhodoalgimonas zhirmunskyi' gen. nov., isolated from a red alga.</title>
        <authorList>
            <person name="Nedashkovskaya O.I."/>
            <person name="Otstavnykh N.Y."/>
            <person name="Bystritskaya E.P."/>
            <person name="Balabanova L.A."/>
            <person name="Isaeva M.P."/>
        </authorList>
    </citation>
    <scope>NUCLEOTIDE SEQUENCE</scope>
    <source>
        <strain evidence="8">KCTC 52189</strain>
    </source>
</reference>
<keyword evidence="3 4" id="KW-0720">Serine protease</keyword>
<feature type="region of interest" description="Disordered" evidence="5">
    <location>
        <begin position="549"/>
        <end position="570"/>
    </location>
</feature>
<dbReference type="InterPro" id="IPR036852">
    <property type="entry name" value="Peptidase_S8/S53_dom_sf"/>
</dbReference>
<dbReference type="EMBL" id="JANHAX010000001">
    <property type="protein sequence ID" value="MDQ2088731.1"/>
    <property type="molecule type" value="Genomic_DNA"/>
</dbReference>
<dbReference type="PRINTS" id="PR00723">
    <property type="entry name" value="SUBTILISIN"/>
</dbReference>
<dbReference type="PANTHER" id="PTHR43399:SF5">
    <property type="entry name" value="PEPTIDASE S8 FAMILY WITH PROTEASE-ASSOCIATED DOMAIN"/>
    <property type="match status" value="1"/>
</dbReference>
<dbReference type="Gene3D" id="3.40.50.200">
    <property type="entry name" value="Peptidase S8/S53 domain"/>
    <property type="match status" value="2"/>
</dbReference>
<organism evidence="8 9">
    <name type="scientific">Marimonas arenosa</name>
    <dbReference type="NCBI Taxonomy" id="1795305"/>
    <lineage>
        <taxon>Bacteria</taxon>
        <taxon>Pseudomonadati</taxon>
        <taxon>Pseudomonadota</taxon>
        <taxon>Alphaproteobacteria</taxon>
        <taxon>Rhodobacterales</taxon>
        <taxon>Paracoccaceae</taxon>
        <taxon>Marimonas</taxon>
    </lineage>
</organism>
<feature type="active site" description="Charge relay system" evidence="4">
    <location>
        <position position="263"/>
    </location>
</feature>
<evidence type="ECO:0000256" key="2">
    <source>
        <dbReference type="ARBA" id="ARBA00022801"/>
    </source>
</evidence>
<feature type="domain" description="VWFA" evidence="7">
    <location>
        <begin position="906"/>
        <end position="1124"/>
    </location>
</feature>
<keyword evidence="9" id="KW-1185">Reference proteome</keyword>
<evidence type="ECO:0000313" key="8">
    <source>
        <dbReference type="EMBL" id="MDQ2088731.1"/>
    </source>
</evidence>
<dbReference type="PROSITE" id="PS51892">
    <property type="entry name" value="SUBTILASE"/>
    <property type="match status" value="1"/>
</dbReference>
<dbReference type="InterPro" id="IPR015500">
    <property type="entry name" value="Peptidase_S8_subtilisin-rel"/>
</dbReference>
<feature type="active site" description="Charge relay system" evidence="4">
    <location>
        <position position="317"/>
    </location>
</feature>
<evidence type="ECO:0000256" key="3">
    <source>
        <dbReference type="ARBA" id="ARBA00022825"/>
    </source>
</evidence>
<dbReference type="PROSITE" id="PS00137">
    <property type="entry name" value="SUBTILASE_HIS"/>
    <property type="match status" value="1"/>
</dbReference>
<dbReference type="InterPro" id="IPR008979">
    <property type="entry name" value="Galactose-bd-like_sf"/>
</dbReference>
<keyword evidence="2 4" id="KW-0378">Hydrolase</keyword>
<dbReference type="InterPro" id="IPR002035">
    <property type="entry name" value="VWF_A"/>
</dbReference>
<evidence type="ECO:0000313" key="9">
    <source>
        <dbReference type="Proteomes" id="UP001226762"/>
    </source>
</evidence>
<dbReference type="PROSITE" id="PS50234">
    <property type="entry name" value="VWFA"/>
    <property type="match status" value="1"/>
</dbReference>
<dbReference type="SUPFAM" id="SSF49899">
    <property type="entry name" value="Concanavalin A-like lectins/glucanases"/>
    <property type="match status" value="1"/>
</dbReference>
<gene>
    <name evidence="8" type="ORF">NO357_02300</name>
</gene>
<name>A0AAE4B511_9RHOB</name>
<dbReference type="PANTHER" id="PTHR43399">
    <property type="entry name" value="SUBTILISIN-RELATED"/>
    <property type="match status" value="1"/>
</dbReference>
<dbReference type="SUPFAM" id="SSF53300">
    <property type="entry name" value="vWA-like"/>
    <property type="match status" value="1"/>
</dbReference>
<evidence type="ECO:0000259" key="7">
    <source>
        <dbReference type="PROSITE" id="PS50234"/>
    </source>
</evidence>
<comment type="caution">
    <text evidence="8">The sequence shown here is derived from an EMBL/GenBank/DDBJ whole genome shotgun (WGS) entry which is preliminary data.</text>
</comment>
<dbReference type="InterPro" id="IPR023828">
    <property type="entry name" value="Peptidase_S8_Ser-AS"/>
</dbReference>
<dbReference type="GO" id="GO:0004252">
    <property type="term" value="F:serine-type endopeptidase activity"/>
    <property type="evidence" value="ECO:0007669"/>
    <property type="project" value="UniProtKB-UniRule"/>
</dbReference>
<protein>
    <submittedName>
        <fullName evidence="8">S8 family serine peptidase</fullName>
    </submittedName>
</protein>
<dbReference type="GO" id="GO:0006508">
    <property type="term" value="P:proteolysis"/>
    <property type="evidence" value="ECO:0007669"/>
    <property type="project" value="UniProtKB-KW"/>
</dbReference>
<evidence type="ECO:0000256" key="5">
    <source>
        <dbReference type="SAM" id="MobiDB-lite"/>
    </source>
</evidence>
<dbReference type="CDD" id="cd00198">
    <property type="entry name" value="vWFA"/>
    <property type="match status" value="1"/>
</dbReference>
<sequence>MTSLSPLRIISIAALTLLFASPLLAQEAIQWRGYTINPDGSSDALASDFRAFDRAPAESNYYFVQFTDPITEDAKRRVEAAGAELLTFTRPSTFISRIPPDRVEEVAALEVVAFVNIYQPAFRISTDLALRAAEDRLLPEPEVEIDPVHPAFRVQPDEETARLGLSVQVFQGEDLGQIAEAVQEFGGTVLFSARGDDKPSSLQVAVAPENLPSLAQIDGILWIEDAMEFTLDNDLARPVIGVPGAWSAPENLRGTNQIIAVGDSGLDTGVDNATMHDDVEGRIVSILSQPVRNLFFSCGVPVNVGADDGAAGLNSGHGTHVAGSALGDGTVSGGLYAGVAPEAQLVFQATEQWGDFPGTNCDGYGLYGIPGDLEDFFQEAYDAGARIHTNSWSGSSNPGAYTTREEQLDQFVWDNPDLLILFSAGNRGRDTNGDSIVDADSIGHPAVAKNALTVGASENNRPTILETYSDSYGDVINFDQEADDTTGLAAFSSRGPTDDGRIKPDIVAPGTLVTSIRSSAPPNTFVFEDDMEGGVGGWTATGTWTQSAASAHSGTTSWTDSPAGDHAQGQNITLTSPTIDLSGGTLIPEALRFWMRLDLGDGDVFSFQVSADGGATWSSTIEYTGLQTDWELLKVGLGPFSNSANFVVRFRLLTDNDGDVGDGVWLDDVQVVEGAFLTALTSDFGLSTRGDAIDTAYLMSNGTSMSAPLAAGSAALVREYFTEELGIPYVSAALLRATLLNGAADNAPGQYGVGATQEYAAGPNNATGWGHADVAGSVLPTAPQVFDHVDELAGLNTGDSLSYELDVTDNSVPLSITMVYHDYPGAGIVNQLNLTVTTPSGTTLFPNGGAAVDMNNNVERVRQAVADVELGTYTITVDAPNAPQGPQPFAIATLAGGILVDRDPVDAMLVLDMSGSMGQPACPAGCDTKLQVLQEAVEIFTQLWTAVAVPGDNLGVAYFDSNISEFSVGGDVLLDVLTHSAAIIADVNAQSDRGFTAMGGGVQNAINRLTDPARPRGIVLFTDGMQNRNPMVVNVDDSPPPGAFHLEIADEPGRIDSNVPPTVPPTRLDSGLGITVNTIGIGATPPFVEMLSDIASETDGVSKLTTAPDDDLRRFFVEELVNVLRNGSPQLIRYATGRLRERSQTEDFVVNASSRQVVLKLSWQRGRQLQAEVIKDNKELTADAEVIKGDFYTIYIFDKPRLDGAGIQIEGVWTLSIRGEEGSRYEAAAISEEPELDINASIETKTGTVGLPLLLQARLSQGGRPIKGDAKVTARVHRPPVSIGTLLSKFEMPQQLDIKHEPGATLGQVKLERLLLDREFLEEIRPVVDFVDLRDLGNGSFAAEYPETKVAGAYKIEFLFEGAAESIGKFTRVETLSRALRVGPADARASDLFAEVRGFGRRLNVTLAVTPVDRYGNFMGPDYSDAIRILLDGKPLKGLKDLGNGRYIGETVIPAGSDPAVAVEVANVTLFRGELSDLVRRR</sequence>
<comment type="similarity">
    <text evidence="4">Belongs to the peptidase S8 family.</text>
</comment>
<dbReference type="Pfam" id="PF13519">
    <property type="entry name" value="VWA_2"/>
    <property type="match status" value="1"/>
</dbReference>
<dbReference type="SUPFAM" id="SSF49785">
    <property type="entry name" value="Galactose-binding domain-like"/>
    <property type="match status" value="1"/>
</dbReference>
<feature type="chain" id="PRO_5041983110" evidence="6">
    <location>
        <begin position="26"/>
        <end position="1482"/>
    </location>
</feature>
<dbReference type="InterPro" id="IPR051048">
    <property type="entry name" value="Peptidase_S8/S53_subtilisin"/>
</dbReference>
<dbReference type="Pfam" id="PF00082">
    <property type="entry name" value="Peptidase_S8"/>
    <property type="match status" value="2"/>
</dbReference>
<accession>A0AAE4B511</accession>
<dbReference type="InterPro" id="IPR034058">
    <property type="entry name" value="TagA/B/C/D_pept_dom"/>
</dbReference>
<keyword evidence="1 4" id="KW-0645">Protease</keyword>
<dbReference type="Gene3D" id="2.60.120.380">
    <property type="match status" value="1"/>
</dbReference>
<dbReference type="Proteomes" id="UP001226762">
    <property type="component" value="Unassembled WGS sequence"/>
</dbReference>